<reference evidence="1" key="1">
    <citation type="submission" date="2016-04" db="EMBL/GenBank/DDBJ databases">
        <authorList>
            <person name="Evans L.H."/>
            <person name="Alamgir A."/>
            <person name="Owens N."/>
            <person name="Weber N.D."/>
            <person name="Virtaneva K."/>
            <person name="Barbian K."/>
            <person name="Babar A."/>
            <person name="Rosenke K."/>
        </authorList>
    </citation>
    <scope>NUCLEOTIDE SEQUENCE [LARGE SCALE GENOMIC DNA]</scope>
    <source>
        <strain evidence="1">CBS 101.48</strain>
    </source>
</reference>
<dbReference type="OrthoDB" id="2269860at2759"/>
<dbReference type="EMBL" id="LT554937">
    <property type="protein sequence ID" value="SAM08732.1"/>
    <property type="molecule type" value="Genomic_DNA"/>
</dbReference>
<evidence type="ECO:0000313" key="2">
    <source>
        <dbReference type="Proteomes" id="UP000078561"/>
    </source>
</evidence>
<accession>A0A168SPE5</accession>
<organism evidence="1">
    <name type="scientific">Absidia glauca</name>
    <name type="common">Pin mould</name>
    <dbReference type="NCBI Taxonomy" id="4829"/>
    <lineage>
        <taxon>Eukaryota</taxon>
        <taxon>Fungi</taxon>
        <taxon>Fungi incertae sedis</taxon>
        <taxon>Mucoromycota</taxon>
        <taxon>Mucoromycotina</taxon>
        <taxon>Mucoromycetes</taxon>
        <taxon>Mucorales</taxon>
        <taxon>Cunninghamellaceae</taxon>
        <taxon>Absidia</taxon>
    </lineage>
</organism>
<proteinExistence type="predicted"/>
<dbReference type="InParanoid" id="A0A168SPE5"/>
<gene>
    <name evidence="1" type="primary">ABSGL_14398.1 scaffold 14663</name>
</gene>
<dbReference type="AlphaFoldDB" id="A0A168SPE5"/>
<dbReference type="Proteomes" id="UP000078561">
    <property type="component" value="Unassembled WGS sequence"/>
</dbReference>
<name>A0A168SPE5_ABSGL</name>
<sequence>MKKALTSTKITRPLWMSYKDYMPWPNEHCTVGTTYDAMMDRENKPDRVFVSKHVIDTEYMWENSSANSEISEVSEVEQSNSIFAKDKPSTAHFRSKAPPLREGLFRSVKKQTFRRLP</sequence>
<evidence type="ECO:0000313" key="1">
    <source>
        <dbReference type="EMBL" id="SAM08732.1"/>
    </source>
</evidence>
<protein>
    <submittedName>
        <fullName evidence="1">Uncharacterized protein</fullName>
    </submittedName>
</protein>
<keyword evidence="2" id="KW-1185">Reference proteome</keyword>